<protein>
    <submittedName>
        <fullName evidence="1">Uncharacterized protein</fullName>
    </submittedName>
</protein>
<reference evidence="2" key="1">
    <citation type="submission" date="2016-02" db="EMBL/GenBank/DDBJ databases">
        <title>Draft genome sequence of Microdochium bolleyi, a fungal endophyte of beachgrass.</title>
        <authorList>
            <consortium name="DOE Joint Genome Institute"/>
            <person name="David A.S."/>
            <person name="May G."/>
            <person name="Haridas S."/>
            <person name="Lim J."/>
            <person name="Wang M."/>
            <person name="Labutti K."/>
            <person name="Lipzen A."/>
            <person name="Barry K."/>
            <person name="Grigoriev I.V."/>
        </authorList>
    </citation>
    <scope>NUCLEOTIDE SEQUENCE [LARGE SCALE GENOMIC DNA]</scope>
    <source>
        <strain evidence="2">J235TASD1</strain>
    </source>
</reference>
<gene>
    <name evidence="1" type="ORF">Micbo1qcDRAFT_175767</name>
</gene>
<dbReference type="Proteomes" id="UP000070501">
    <property type="component" value="Unassembled WGS sequence"/>
</dbReference>
<dbReference type="AlphaFoldDB" id="A0A136J3B8"/>
<dbReference type="InParanoid" id="A0A136J3B8"/>
<name>A0A136J3B8_9PEZI</name>
<dbReference type="EMBL" id="KQ964250">
    <property type="protein sequence ID" value="KXJ91579.1"/>
    <property type="molecule type" value="Genomic_DNA"/>
</dbReference>
<proteinExistence type="predicted"/>
<accession>A0A136J3B8</accession>
<organism evidence="1 2">
    <name type="scientific">Microdochium bolleyi</name>
    <dbReference type="NCBI Taxonomy" id="196109"/>
    <lineage>
        <taxon>Eukaryota</taxon>
        <taxon>Fungi</taxon>
        <taxon>Dikarya</taxon>
        <taxon>Ascomycota</taxon>
        <taxon>Pezizomycotina</taxon>
        <taxon>Sordariomycetes</taxon>
        <taxon>Xylariomycetidae</taxon>
        <taxon>Xylariales</taxon>
        <taxon>Microdochiaceae</taxon>
        <taxon>Microdochium</taxon>
    </lineage>
</organism>
<evidence type="ECO:0000313" key="1">
    <source>
        <dbReference type="EMBL" id="KXJ91579.1"/>
    </source>
</evidence>
<keyword evidence="2" id="KW-1185">Reference proteome</keyword>
<sequence length="120" mass="13262">MSRQIGAMGPGSVWGGMGRCLLTRWAQLARNWRVLVQRRWADSAGPALGAFRGRAQSGIVFSRRAQARPSSKQCWTGSPGHQAWLSSHLSQSQKLPTYFSRQGQSLWLPGEGLAFTPQDH</sequence>
<evidence type="ECO:0000313" key="2">
    <source>
        <dbReference type="Proteomes" id="UP000070501"/>
    </source>
</evidence>